<comment type="similarity">
    <text evidence="2">Belongs to the FliS family.</text>
</comment>
<reference evidence="6 7" key="1">
    <citation type="submission" date="2017-07" db="EMBL/GenBank/DDBJ databases">
        <title>Whole genome sequence of Azospirillum brasilense 2A1, a potential biofertilizer strain.</title>
        <authorList>
            <person name="Fontana C.A."/>
            <person name="Toffoli L.M."/>
            <person name="Salazar S.M."/>
            <person name="Puglisi E."/>
            <person name="Pedraza R."/>
            <person name="Bassi D."/>
            <person name="Cocconcelli P.S."/>
        </authorList>
    </citation>
    <scope>NUCLEOTIDE SEQUENCE [LARGE SCALE GENOMIC DNA]</scope>
    <source>
        <strain evidence="6 7">2A1</strain>
        <plasmid evidence="6">unnamed</plasmid>
    </source>
</reference>
<keyword evidence="5" id="KW-0143">Chaperone</keyword>
<gene>
    <name evidence="6" type="ORF">CHT98_07875</name>
</gene>
<keyword evidence="6" id="KW-0969">Cilium</keyword>
<evidence type="ECO:0000256" key="5">
    <source>
        <dbReference type="ARBA" id="ARBA00023186"/>
    </source>
</evidence>
<comment type="subcellular location">
    <subcellularLocation>
        <location evidence="1">Cytoplasm</location>
        <location evidence="1">Cytosol</location>
    </subcellularLocation>
</comment>
<dbReference type="PANTHER" id="PTHR34773">
    <property type="entry name" value="FLAGELLAR SECRETION CHAPERONE FLIS"/>
    <property type="match status" value="1"/>
</dbReference>
<keyword evidence="4" id="KW-1005">Bacterial flagellum biogenesis</keyword>
<protein>
    <submittedName>
        <fullName evidence="6">Flagellar biosynthesis protein FliS</fullName>
    </submittedName>
</protein>
<dbReference type="GO" id="GO:0005829">
    <property type="term" value="C:cytosol"/>
    <property type="evidence" value="ECO:0007669"/>
    <property type="project" value="UniProtKB-SubCell"/>
</dbReference>
<keyword evidence="6" id="KW-0966">Cell projection</keyword>
<dbReference type="PANTHER" id="PTHR34773:SF1">
    <property type="entry name" value="FLAGELLAR SECRETION CHAPERONE FLIS"/>
    <property type="match status" value="1"/>
</dbReference>
<keyword evidence="6" id="KW-0614">Plasmid</keyword>
<dbReference type="InterPro" id="IPR036584">
    <property type="entry name" value="FliS_sf"/>
</dbReference>
<dbReference type="SUPFAM" id="SSF101116">
    <property type="entry name" value="Flagellar export chaperone FliS"/>
    <property type="match status" value="1"/>
</dbReference>
<dbReference type="InterPro" id="IPR003713">
    <property type="entry name" value="FliS"/>
</dbReference>
<comment type="caution">
    <text evidence="6">The sequence shown here is derived from an EMBL/GenBank/DDBJ whole genome shotgun (WGS) entry which is preliminary data.</text>
</comment>
<accession>A0A235HGJ8</accession>
<dbReference type="GO" id="GO:0044780">
    <property type="term" value="P:bacterial-type flagellum assembly"/>
    <property type="evidence" value="ECO:0007669"/>
    <property type="project" value="InterPro"/>
</dbReference>
<evidence type="ECO:0000256" key="1">
    <source>
        <dbReference type="ARBA" id="ARBA00004514"/>
    </source>
</evidence>
<sequence>MRNPTLTKALSAYASANSAAMPPLLAVVRLYEKAAAHLHQAHDAAREGRFDAHFQAMDRTITILLGLDSLLKLDKGGDVAATLRHFYRSLVRQAGLAAARRDPVAATEAIIRQLSFMTKAWQTIAAERGVVPSSTGASAKGPHASVIGRSMDHARGGLFG</sequence>
<proteinExistence type="inferred from homology"/>
<evidence type="ECO:0000256" key="3">
    <source>
        <dbReference type="ARBA" id="ARBA00022490"/>
    </source>
</evidence>
<geneLocation type="plasmid" evidence="6">
    <name>unnamed</name>
</geneLocation>
<evidence type="ECO:0000313" key="7">
    <source>
        <dbReference type="Proteomes" id="UP000215367"/>
    </source>
</evidence>
<keyword evidence="3" id="KW-0963">Cytoplasm</keyword>
<dbReference type="Proteomes" id="UP000215367">
    <property type="component" value="Unassembled WGS sequence"/>
</dbReference>
<evidence type="ECO:0000256" key="2">
    <source>
        <dbReference type="ARBA" id="ARBA00008787"/>
    </source>
</evidence>
<dbReference type="EMBL" id="NOWT01000005">
    <property type="protein sequence ID" value="OYD84816.1"/>
    <property type="molecule type" value="Genomic_DNA"/>
</dbReference>
<dbReference type="GO" id="GO:0071973">
    <property type="term" value="P:bacterial-type flagellum-dependent cell motility"/>
    <property type="evidence" value="ECO:0007669"/>
    <property type="project" value="TreeGrafter"/>
</dbReference>
<dbReference type="Pfam" id="PF02561">
    <property type="entry name" value="FliS"/>
    <property type="match status" value="1"/>
</dbReference>
<evidence type="ECO:0000256" key="4">
    <source>
        <dbReference type="ARBA" id="ARBA00022795"/>
    </source>
</evidence>
<dbReference type="Gene3D" id="1.20.120.340">
    <property type="entry name" value="Flagellar protein FliS"/>
    <property type="match status" value="1"/>
</dbReference>
<dbReference type="AlphaFoldDB" id="A0A235HGJ8"/>
<keyword evidence="6" id="KW-0282">Flagellum</keyword>
<name>A0A235HGJ8_AZOBR</name>
<organism evidence="6 7">
    <name type="scientific">Azospirillum brasilense</name>
    <dbReference type="NCBI Taxonomy" id="192"/>
    <lineage>
        <taxon>Bacteria</taxon>
        <taxon>Pseudomonadati</taxon>
        <taxon>Pseudomonadota</taxon>
        <taxon>Alphaproteobacteria</taxon>
        <taxon>Rhodospirillales</taxon>
        <taxon>Azospirillaceae</taxon>
        <taxon>Azospirillum</taxon>
    </lineage>
</organism>
<dbReference type="RefSeq" id="WP_094302695.1">
    <property type="nucleotide sequence ID" value="NZ_NOWT01000005.1"/>
</dbReference>
<evidence type="ECO:0000313" key="6">
    <source>
        <dbReference type="EMBL" id="OYD84816.1"/>
    </source>
</evidence>